<reference evidence="1" key="1">
    <citation type="submission" date="2014-09" db="EMBL/GenBank/DDBJ databases">
        <authorList>
            <person name="Magalhaes I.L.F."/>
            <person name="Oliveira U."/>
            <person name="Santos F.R."/>
            <person name="Vidigal T.H.D.A."/>
            <person name="Brescovit A.D."/>
            <person name="Santos A.J."/>
        </authorList>
    </citation>
    <scope>NUCLEOTIDE SEQUENCE</scope>
    <source>
        <tissue evidence="1">Shoot tissue taken approximately 20 cm above the soil surface</tissue>
    </source>
</reference>
<name>A0A0A9HCJ6_ARUDO</name>
<dbReference type="AlphaFoldDB" id="A0A0A9HCJ6"/>
<organism evidence="1">
    <name type="scientific">Arundo donax</name>
    <name type="common">Giant reed</name>
    <name type="synonym">Donax arundinaceus</name>
    <dbReference type="NCBI Taxonomy" id="35708"/>
    <lineage>
        <taxon>Eukaryota</taxon>
        <taxon>Viridiplantae</taxon>
        <taxon>Streptophyta</taxon>
        <taxon>Embryophyta</taxon>
        <taxon>Tracheophyta</taxon>
        <taxon>Spermatophyta</taxon>
        <taxon>Magnoliopsida</taxon>
        <taxon>Liliopsida</taxon>
        <taxon>Poales</taxon>
        <taxon>Poaceae</taxon>
        <taxon>PACMAD clade</taxon>
        <taxon>Arundinoideae</taxon>
        <taxon>Arundineae</taxon>
        <taxon>Arundo</taxon>
    </lineage>
</organism>
<reference evidence="1" key="2">
    <citation type="journal article" date="2015" name="Data Brief">
        <title>Shoot transcriptome of the giant reed, Arundo donax.</title>
        <authorList>
            <person name="Barrero R.A."/>
            <person name="Guerrero F.D."/>
            <person name="Moolhuijzen P."/>
            <person name="Goolsby J.A."/>
            <person name="Tidwell J."/>
            <person name="Bellgard S.E."/>
            <person name="Bellgard M.I."/>
        </authorList>
    </citation>
    <scope>NUCLEOTIDE SEQUENCE</scope>
    <source>
        <tissue evidence="1">Shoot tissue taken approximately 20 cm above the soil surface</tissue>
    </source>
</reference>
<accession>A0A0A9HCJ6</accession>
<dbReference type="EMBL" id="GBRH01162981">
    <property type="protein sequence ID" value="JAE34915.1"/>
    <property type="molecule type" value="Transcribed_RNA"/>
</dbReference>
<protein>
    <submittedName>
        <fullName evidence="1">Uncharacterized protein</fullName>
    </submittedName>
</protein>
<sequence length="30" mass="3359">MEPVIGCQFVLSVYQICHTDIVLVGCLFKC</sequence>
<proteinExistence type="predicted"/>
<evidence type="ECO:0000313" key="1">
    <source>
        <dbReference type="EMBL" id="JAE34915.1"/>
    </source>
</evidence>